<dbReference type="PATRIC" id="fig|29486.44.peg.1456"/>
<keyword evidence="3" id="KW-1185">Reference proteome</keyword>
<protein>
    <submittedName>
        <fullName evidence="1">Uncharacterized protein</fullName>
    </submittedName>
</protein>
<evidence type="ECO:0000313" key="2">
    <source>
        <dbReference type="EMBL" id="SUP99025.1"/>
    </source>
</evidence>
<reference evidence="1" key="1">
    <citation type="journal article" date="2015" name="Genome Announc.">
        <title>Complete Genome Sequence of Yersinia ruckeri Strain CSF007-82, Etiologic Agent of Red Mouth Disease in Salmonid Fish.</title>
        <authorList>
            <person name="Nelson M.C."/>
            <person name="LaPatra S.E."/>
            <person name="Welch T.J."/>
            <person name="Graf J."/>
        </authorList>
    </citation>
    <scope>NUCLEOTIDE SEQUENCE</scope>
    <source>
        <strain evidence="1">CSF007-82</strain>
    </source>
</reference>
<reference evidence="2 3" key="2">
    <citation type="submission" date="2018-06" db="EMBL/GenBank/DDBJ databases">
        <authorList>
            <consortium name="Pathogen Informatics"/>
            <person name="Doyle S."/>
        </authorList>
    </citation>
    <scope>NUCLEOTIDE SEQUENCE [LARGE SCALE GENOMIC DNA]</scope>
    <source>
        <strain evidence="2 3">NCTC10476</strain>
    </source>
</reference>
<proteinExistence type="predicted"/>
<name>A0A085U7L8_YERRU</name>
<dbReference type="EMBL" id="UHJG01000001">
    <property type="protein sequence ID" value="SUP99025.1"/>
    <property type="molecule type" value="Genomic_DNA"/>
</dbReference>
<organism evidence="1">
    <name type="scientific">Yersinia ruckeri</name>
    <dbReference type="NCBI Taxonomy" id="29486"/>
    <lineage>
        <taxon>Bacteria</taxon>
        <taxon>Pseudomonadati</taxon>
        <taxon>Pseudomonadota</taxon>
        <taxon>Gammaproteobacteria</taxon>
        <taxon>Enterobacterales</taxon>
        <taxon>Yersiniaceae</taxon>
        <taxon>Yersinia</taxon>
    </lineage>
</organism>
<evidence type="ECO:0000313" key="1">
    <source>
        <dbReference type="EMBL" id="CEK27565.1"/>
    </source>
</evidence>
<accession>A0A085U7L8</accession>
<dbReference type="Proteomes" id="UP000255169">
    <property type="component" value="Unassembled WGS sequence"/>
</dbReference>
<evidence type="ECO:0000313" key="3">
    <source>
        <dbReference type="Proteomes" id="UP000255169"/>
    </source>
</evidence>
<dbReference type="EMBL" id="LN681231">
    <property type="protein sequence ID" value="CEK27565.1"/>
    <property type="molecule type" value="Genomic_DNA"/>
</dbReference>
<sequence>MGATKVIRGFTRTTLVVNLRGINSVFIGAKLTCLQMDLLVNK</sequence>
<dbReference type="AlphaFoldDB" id="A0A085U7L8"/>
<gene>
    <name evidence="1" type="ORF">CSF007_9060</name>
    <name evidence="2" type="ORF">NCTC10476_00334</name>
</gene>